<organism evidence="10 11">
    <name type="scientific">Escherichia coli</name>
    <dbReference type="NCBI Taxonomy" id="562"/>
    <lineage>
        <taxon>Bacteria</taxon>
        <taxon>Pseudomonadati</taxon>
        <taxon>Pseudomonadota</taxon>
        <taxon>Gammaproteobacteria</taxon>
        <taxon>Enterobacterales</taxon>
        <taxon>Enterobacteriaceae</taxon>
        <taxon>Escherichia</taxon>
    </lineage>
</organism>
<sequence>MAYLVAVTACVSGVAHTYMAAERLEKLCLLEKWGVSIETQGALGTENRLADEDIRRADVALLITDIELAGAERFEHCRYVQCSIYAFLREPQRVMSAVRKVLSAPQQPILFWSSRFFCQLAVVLPAIFRRRAFGVFTKQTAEVVAVDKAAGVRHFFYLQVIAFQ</sequence>
<reference evidence="10 11" key="1">
    <citation type="submission" date="2018-06" db="EMBL/GenBank/DDBJ databases">
        <authorList>
            <consortium name="Pathogen Informatics"/>
            <person name="Doyle S."/>
        </authorList>
    </citation>
    <scope>NUCLEOTIDE SEQUENCE [LARGE SCALE GENOMIC DNA]</scope>
    <source>
        <strain evidence="10 11">NCTC9117</strain>
    </source>
</reference>
<dbReference type="Gene3D" id="3.40.50.2300">
    <property type="match status" value="1"/>
</dbReference>
<dbReference type="NCBIfam" id="NF007747">
    <property type="entry name" value="PRK10427.1"/>
    <property type="match status" value="1"/>
</dbReference>
<evidence type="ECO:0000256" key="3">
    <source>
        <dbReference type="ARBA" id="ARBA00022448"/>
    </source>
</evidence>
<dbReference type="SUPFAM" id="SSF52794">
    <property type="entry name" value="PTS system IIB component-like"/>
    <property type="match status" value="1"/>
</dbReference>
<comment type="catalytic activity">
    <reaction evidence="1">
        <text>D-fructose(out) + N(pros)-phospho-L-histidyl-[protein] = D-fructose 1-phosphate(in) + L-histidyl-[protein]</text>
        <dbReference type="Rhea" id="RHEA:49252"/>
        <dbReference type="Rhea" id="RHEA-COMP:9745"/>
        <dbReference type="Rhea" id="RHEA-COMP:9746"/>
        <dbReference type="ChEBI" id="CHEBI:29979"/>
        <dbReference type="ChEBI" id="CHEBI:37721"/>
        <dbReference type="ChEBI" id="CHEBI:58674"/>
        <dbReference type="ChEBI" id="CHEBI:64837"/>
        <dbReference type="EC" id="2.7.1.202"/>
    </reaction>
</comment>
<evidence type="ECO:0000256" key="1">
    <source>
        <dbReference type="ARBA" id="ARBA00001401"/>
    </source>
</evidence>
<evidence type="ECO:0000256" key="7">
    <source>
        <dbReference type="ARBA" id="ARBA00022683"/>
    </source>
</evidence>
<gene>
    <name evidence="10" type="primary">frwD</name>
    <name evidence="10" type="ORF">NCTC9117_05947</name>
</gene>
<evidence type="ECO:0000256" key="2">
    <source>
        <dbReference type="ARBA" id="ARBA00012799"/>
    </source>
</evidence>
<dbReference type="EC" id="2.7.1.202" evidence="2"/>
<evidence type="ECO:0000256" key="4">
    <source>
        <dbReference type="ARBA" id="ARBA00022553"/>
    </source>
</evidence>
<dbReference type="PROSITE" id="PS51099">
    <property type="entry name" value="PTS_EIIB_TYPE_2"/>
    <property type="match status" value="1"/>
</dbReference>
<feature type="domain" description="PTS EIIB type-2" evidence="9">
    <location>
        <begin position="4"/>
        <end position="100"/>
    </location>
</feature>
<dbReference type="PANTHER" id="PTHR30505:SF0">
    <property type="entry name" value="FRUCTOSE-LIKE PTS SYSTEM EIIBC COMPONENT-RELATED"/>
    <property type="match status" value="1"/>
</dbReference>
<dbReference type="InterPro" id="IPR036095">
    <property type="entry name" value="PTS_EIIB-like_sf"/>
</dbReference>
<dbReference type="GO" id="GO:0016301">
    <property type="term" value="F:kinase activity"/>
    <property type="evidence" value="ECO:0007669"/>
    <property type="project" value="UniProtKB-KW"/>
</dbReference>
<evidence type="ECO:0000313" key="11">
    <source>
        <dbReference type="Proteomes" id="UP000254785"/>
    </source>
</evidence>
<dbReference type="GO" id="GO:0005886">
    <property type="term" value="C:plasma membrane"/>
    <property type="evidence" value="ECO:0007669"/>
    <property type="project" value="TreeGrafter"/>
</dbReference>
<dbReference type="AlphaFoldDB" id="A0A376YFT5"/>
<keyword evidence="6" id="KW-0808">Transferase</keyword>
<evidence type="ECO:0000313" key="10">
    <source>
        <dbReference type="EMBL" id="STJ83288.1"/>
    </source>
</evidence>
<evidence type="ECO:0000259" key="9">
    <source>
        <dbReference type="PROSITE" id="PS51099"/>
    </source>
</evidence>
<dbReference type="GO" id="GO:0022877">
    <property type="term" value="F:protein-N(PI)-phosphohistidine-fructose phosphotransferase system transporter activity"/>
    <property type="evidence" value="ECO:0007669"/>
    <property type="project" value="InterPro"/>
</dbReference>
<dbReference type="InterPro" id="IPR003353">
    <property type="entry name" value="PTS_IIB_fruc"/>
</dbReference>
<dbReference type="GO" id="GO:0090563">
    <property type="term" value="F:protein-phosphocysteine-sugar phosphotransferase activity"/>
    <property type="evidence" value="ECO:0007669"/>
    <property type="project" value="TreeGrafter"/>
</dbReference>
<dbReference type="Pfam" id="PF02302">
    <property type="entry name" value="PTS_IIB"/>
    <property type="match status" value="1"/>
</dbReference>
<proteinExistence type="predicted"/>
<accession>A0A376YFT5</accession>
<dbReference type="Proteomes" id="UP000254785">
    <property type="component" value="Unassembled WGS sequence"/>
</dbReference>
<keyword evidence="4" id="KW-0597">Phosphoprotein</keyword>
<dbReference type="InterPro" id="IPR003501">
    <property type="entry name" value="PTS_EIIB_2/3"/>
</dbReference>
<dbReference type="NCBIfam" id="TIGR00829">
    <property type="entry name" value="FRU"/>
    <property type="match status" value="1"/>
</dbReference>
<dbReference type="CDD" id="cd05569">
    <property type="entry name" value="PTS_IIB_fructose"/>
    <property type="match status" value="1"/>
</dbReference>
<evidence type="ECO:0000256" key="6">
    <source>
        <dbReference type="ARBA" id="ARBA00022679"/>
    </source>
</evidence>
<dbReference type="InterPro" id="IPR050864">
    <property type="entry name" value="Bacterial_PTS_Sugar_Transport"/>
</dbReference>
<keyword evidence="8" id="KW-0418">Kinase</keyword>
<dbReference type="GO" id="GO:0009401">
    <property type="term" value="P:phosphoenolpyruvate-dependent sugar phosphotransferase system"/>
    <property type="evidence" value="ECO:0007669"/>
    <property type="project" value="UniProtKB-KW"/>
</dbReference>
<name>A0A376YFT5_ECOLX</name>
<keyword evidence="7" id="KW-0598">Phosphotransferase system</keyword>
<dbReference type="InterPro" id="IPR013011">
    <property type="entry name" value="PTS_EIIB_2"/>
</dbReference>
<dbReference type="PANTHER" id="PTHR30505">
    <property type="entry name" value="FRUCTOSE-LIKE PERMEASE"/>
    <property type="match status" value="1"/>
</dbReference>
<keyword evidence="3" id="KW-0813">Transport</keyword>
<keyword evidence="5" id="KW-0762">Sugar transport</keyword>
<dbReference type="EMBL" id="UGDC01000003">
    <property type="protein sequence ID" value="STJ83288.1"/>
    <property type="molecule type" value="Genomic_DNA"/>
</dbReference>
<evidence type="ECO:0000256" key="8">
    <source>
        <dbReference type="ARBA" id="ARBA00022777"/>
    </source>
</evidence>
<evidence type="ECO:0000256" key="5">
    <source>
        <dbReference type="ARBA" id="ARBA00022597"/>
    </source>
</evidence>
<protein>
    <recommendedName>
        <fullName evidence="2">protein-N(pi)-phosphohistidine--D-fructose phosphotransferase</fullName>
        <ecNumber evidence="2">2.7.1.202</ecNumber>
    </recommendedName>
</protein>